<protein>
    <submittedName>
        <fullName evidence="1">Uncharacterized protein</fullName>
    </submittedName>
</protein>
<organism evidence="1">
    <name type="scientific">Arundo donax</name>
    <name type="common">Giant reed</name>
    <name type="synonym">Donax arundinaceus</name>
    <dbReference type="NCBI Taxonomy" id="35708"/>
    <lineage>
        <taxon>Eukaryota</taxon>
        <taxon>Viridiplantae</taxon>
        <taxon>Streptophyta</taxon>
        <taxon>Embryophyta</taxon>
        <taxon>Tracheophyta</taxon>
        <taxon>Spermatophyta</taxon>
        <taxon>Magnoliopsida</taxon>
        <taxon>Liliopsida</taxon>
        <taxon>Poales</taxon>
        <taxon>Poaceae</taxon>
        <taxon>PACMAD clade</taxon>
        <taxon>Arundinoideae</taxon>
        <taxon>Arundineae</taxon>
        <taxon>Arundo</taxon>
    </lineage>
</organism>
<accession>A0A0A9DS17</accession>
<dbReference type="EMBL" id="GBRH01206516">
    <property type="protein sequence ID" value="JAD91379.1"/>
    <property type="molecule type" value="Transcribed_RNA"/>
</dbReference>
<name>A0A0A9DS17_ARUDO</name>
<proteinExistence type="predicted"/>
<evidence type="ECO:0000313" key="1">
    <source>
        <dbReference type="EMBL" id="JAD91379.1"/>
    </source>
</evidence>
<reference evidence="1" key="1">
    <citation type="submission" date="2014-09" db="EMBL/GenBank/DDBJ databases">
        <authorList>
            <person name="Magalhaes I.L.F."/>
            <person name="Oliveira U."/>
            <person name="Santos F.R."/>
            <person name="Vidigal T.H.D.A."/>
            <person name="Brescovit A.D."/>
            <person name="Santos A.J."/>
        </authorList>
    </citation>
    <scope>NUCLEOTIDE SEQUENCE</scope>
    <source>
        <tissue evidence="1">Shoot tissue taken approximately 20 cm above the soil surface</tissue>
    </source>
</reference>
<dbReference type="AlphaFoldDB" id="A0A0A9DS17"/>
<reference evidence="1" key="2">
    <citation type="journal article" date="2015" name="Data Brief">
        <title>Shoot transcriptome of the giant reed, Arundo donax.</title>
        <authorList>
            <person name="Barrero R.A."/>
            <person name="Guerrero F.D."/>
            <person name="Moolhuijzen P."/>
            <person name="Goolsby J.A."/>
            <person name="Tidwell J."/>
            <person name="Bellgard S.E."/>
            <person name="Bellgard M.I."/>
        </authorList>
    </citation>
    <scope>NUCLEOTIDE SEQUENCE</scope>
    <source>
        <tissue evidence="1">Shoot tissue taken approximately 20 cm above the soil surface</tissue>
    </source>
</reference>
<sequence>MVDKCSSFWRLSWFDDLSVVSFKTAQQVLSFCKISVNPISELTTSLVK</sequence>